<dbReference type="SUPFAM" id="SSF47226">
    <property type="entry name" value="Histidine-containing phosphotransfer domain, HPT domain"/>
    <property type="match status" value="1"/>
</dbReference>
<gene>
    <name evidence="15" type="ORF">AX13_07980</name>
</gene>
<dbReference type="InterPro" id="IPR003594">
    <property type="entry name" value="HATPase_dom"/>
</dbReference>
<dbReference type="InterPro" id="IPR005467">
    <property type="entry name" value="His_kinase_dom"/>
</dbReference>
<comment type="function">
    <text evidence="8">Involved in the transmission of sensory signals from the chemoreceptors to the flagellar motors. CheA is autophosphorylated; it can transfer its phosphate group to either CheB or CheY.</text>
</comment>
<evidence type="ECO:0000259" key="14">
    <source>
        <dbReference type="PROSITE" id="PS50894"/>
    </source>
</evidence>
<evidence type="ECO:0000259" key="12">
    <source>
        <dbReference type="PROSITE" id="PS50109"/>
    </source>
</evidence>
<dbReference type="PROSITE" id="PS50110">
    <property type="entry name" value="RESPONSE_REGULATORY"/>
    <property type="match status" value="1"/>
</dbReference>
<proteinExistence type="predicted"/>
<keyword evidence="6" id="KW-0418">Kinase</keyword>
<accession>A0A014NZ20</accession>
<dbReference type="PANTHER" id="PTHR43395:SF8">
    <property type="entry name" value="HISTIDINE KINASE"/>
    <property type="match status" value="1"/>
</dbReference>
<dbReference type="Gene3D" id="3.40.50.2300">
    <property type="match status" value="1"/>
</dbReference>
<organism evidence="15 16">
    <name type="scientific">Comamonas aquatica DA1877</name>
    <dbReference type="NCBI Taxonomy" id="1457173"/>
    <lineage>
        <taxon>Bacteria</taxon>
        <taxon>Pseudomonadati</taxon>
        <taxon>Pseudomonadota</taxon>
        <taxon>Betaproteobacteria</taxon>
        <taxon>Burkholderiales</taxon>
        <taxon>Comamonadaceae</taxon>
        <taxon>Comamonas</taxon>
    </lineage>
</organism>
<dbReference type="Pfam" id="PF01627">
    <property type="entry name" value="Hpt"/>
    <property type="match status" value="1"/>
</dbReference>
<evidence type="ECO:0000256" key="6">
    <source>
        <dbReference type="ARBA" id="ARBA00022777"/>
    </source>
</evidence>
<dbReference type="RefSeq" id="WP_043386109.1">
    <property type="nucleotide sequence ID" value="NZ_JBOK01000020.1"/>
</dbReference>
<protein>
    <recommendedName>
        <fullName evidence="3">Chemotaxis protein CheA</fullName>
        <ecNumber evidence="2">2.7.13.3</ecNumber>
    </recommendedName>
</protein>
<keyword evidence="5" id="KW-0808">Transferase</keyword>
<feature type="compositionally biased region" description="Pro residues" evidence="11">
    <location>
        <begin position="304"/>
        <end position="320"/>
    </location>
</feature>
<dbReference type="GO" id="GO:0000155">
    <property type="term" value="F:phosphorelay sensor kinase activity"/>
    <property type="evidence" value="ECO:0007669"/>
    <property type="project" value="UniProtKB-ARBA"/>
</dbReference>
<dbReference type="SMART" id="SM00387">
    <property type="entry name" value="HATPase_c"/>
    <property type="match status" value="1"/>
</dbReference>
<dbReference type="InterPro" id="IPR001789">
    <property type="entry name" value="Sig_transdc_resp-reg_receiver"/>
</dbReference>
<dbReference type="SUPFAM" id="SSF52172">
    <property type="entry name" value="CheY-like"/>
    <property type="match status" value="1"/>
</dbReference>
<dbReference type="PANTHER" id="PTHR43395">
    <property type="entry name" value="SENSOR HISTIDINE KINASE CHEA"/>
    <property type="match status" value="1"/>
</dbReference>
<dbReference type="Pfam" id="PF02518">
    <property type="entry name" value="HATPase_c"/>
    <property type="match status" value="1"/>
</dbReference>
<name>A0A014NZ20_9BURK</name>
<evidence type="ECO:0000313" key="15">
    <source>
        <dbReference type="EMBL" id="EXU79155.1"/>
    </source>
</evidence>
<reference evidence="15 16" key="1">
    <citation type="submission" date="2014-01" db="EMBL/GenBank/DDBJ databases">
        <title>Interspecies Systems Biology Uncovers Metabolites Affecting C. elegans Gene Expression and Life History Traits.</title>
        <authorList>
            <person name="Watson E."/>
            <person name="Macneil L.T."/>
            <person name="Ritter A.D."/>
            <person name="Yilmaz L.S."/>
            <person name="Rosebrock A.P."/>
            <person name="Caudy A.A."/>
            <person name="Walhout A.J."/>
        </authorList>
    </citation>
    <scope>NUCLEOTIDE SEQUENCE [LARGE SCALE GENOMIC DNA]</scope>
    <source>
        <strain evidence="15 16">DA1877</strain>
    </source>
</reference>
<feature type="domain" description="Response regulatory" evidence="13">
    <location>
        <begin position="1107"/>
        <end position="1224"/>
    </location>
</feature>
<sequence length="1227" mass="130386">MTETAQPTASPAPLDPRQLLLPAMAAMASDVAQLLPPGDAMQAMQAQQVLQQLGNASRVLGLQGLAAFMQGLRAPLQQLSAGGEPLPGKTGELLALAARDAQRFVQALENAEPTSPHTLFPSYRALIKLGGKDTAHPADLWDAPWPQTSLPAPEDVPAVAPSVALRAIWDQHTLALLQASSLSSCQPLRAASLGLAAHAQDGTVWQLAAAWLDSLEQELLELDIYAKRLASRLLSHYASYAKDQPAPPPALLRDLQFFCAQALACATQRGASLPPTLARVQQHCAPGAEAPPPDADTASADAPVSPPPAPAPVAPPPPSLPAFQAAPEILPTASLGQGLASTAQIEPDLAFLQEAELLSQELEARITAWRADPASALHPDTDALAQALSHLAWSSGCTEIASLAHLLQRCLQRMPAQASPAQRQSCQHASDEMRRLLHQFAAGFLRRAHPQVMEALHQLYASLPVPSTPQDALPAAAGTAPDAQAQDDTTAAADTDTPPQTTAAADALAEPAVEPANAAPVLDAMHFSVFEEEMLAVWPRLQAALKQWLQTPTDSAARQTVLRCLHTLKGSARLAGAMAWASQVHALEGLALEVPSEAGPRGPASLQPPLEALRIAFVALQQEMADRHPERLAQRWQHNPLDTVTRHAQALWATHDAGSSALAASQLSLHALASGLQQLRHHIKDCAAWADTLVLHGDLELPYEWHEELHALVQALDRSTDDVDTVHQQLQHSLADTHNALNTQGGHLRALQHTLLYARLVPLSHWQERLDSCVQLAAQDTAKAVELVWQDGEALLERSVADALTPALEHLLRNCVAHGLETPAQRSAAGKPETGRIQLSVHPQGTQQILRLQDDGRGLDVPAIRSKAQALGLLPANAAVDNDRAAALILHPGLSTATAVTELAGRGIGMDVVADTIAQLGGSLRISSTAGQGCCFDICLPAAPQVEQVLALRAGSWRVALPARALESVRRVPAAVAEQALAQGMLNDEATGPLPLYWAGAVWQQSARSLDPALDGTRSLLIVRSDTARWGLLVDEILGTQEVTLQAPAELAVPVPGLLGIAAQPSGQVLQVYDPAAVLGAHEARQLAQQGHAAPPPSSEAEPLRPLVLLADDSLSVRRLAQHLLQSSGYRVETAEDGLQALHTLENGEVPALLIADIEMPDMDGLELLRRLRATERFQRLPVVMLTAHSAGPVSHQAIDLGAQAFLTKPYSPNELLAVVRRFVQIP</sequence>
<dbReference type="Gene3D" id="2.30.30.40">
    <property type="entry name" value="SH3 Domains"/>
    <property type="match status" value="1"/>
</dbReference>
<evidence type="ECO:0000313" key="16">
    <source>
        <dbReference type="Proteomes" id="UP000020766"/>
    </source>
</evidence>
<dbReference type="InterPro" id="IPR008207">
    <property type="entry name" value="Sig_transdc_His_kin_Hpt_dom"/>
</dbReference>
<feature type="modified residue" description="4-aspartylphosphate" evidence="10">
    <location>
        <position position="1157"/>
    </location>
</feature>
<comment type="catalytic activity">
    <reaction evidence="1">
        <text>ATP + protein L-histidine = ADP + protein N-phospho-L-histidine.</text>
        <dbReference type="EC" id="2.7.13.3"/>
    </reaction>
</comment>
<evidence type="ECO:0000259" key="13">
    <source>
        <dbReference type="PROSITE" id="PS50110"/>
    </source>
</evidence>
<dbReference type="InterPro" id="IPR036641">
    <property type="entry name" value="HPT_dom_sf"/>
</dbReference>
<dbReference type="InterPro" id="IPR011006">
    <property type="entry name" value="CheY-like_superfamily"/>
</dbReference>
<feature type="region of interest" description="Disordered" evidence="11">
    <location>
        <begin position="470"/>
        <end position="499"/>
    </location>
</feature>
<dbReference type="SUPFAM" id="SSF50341">
    <property type="entry name" value="CheW-like"/>
    <property type="match status" value="1"/>
</dbReference>
<dbReference type="InterPro" id="IPR004358">
    <property type="entry name" value="Sig_transdc_His_kin-like_C"/>
</dbReference>
<dbReference type="FunFam" id="3.30.565.10:FF:000016">
    <property type="entry name" value="Chemotaxis protein CheA, putative"/>
    <property type="match status" value="1"/>
</dbReference>
<evidence type="ECO:0000256" key="5">
    <source>
        <dbReference type="ARBA" id="ARBA00022679"/>
    </source>
</evidence>
<evidence type="ECO:0000256" key="7">
    <source>
        <dbReference type="ARBA" id="ARBA00023012"/>
    </source>
</evidence>
<feature type="domain" description="HPt" evidence="14">
    <location>
        <begin position="527"/>
        <end position="628"/>
    </location>
</feature>
<dbReference type="InterPro" id="IPR036061">
    <property type="entry name" value="CheW-like_dom_sf"/>
</dbReference>
<dbReference type="EC" id="2.7.13.3" evidence="2"/>
<feature type="domain" description="Histidine kinase" evidence="12">
    <location>
        <begin position="808"/>
        <end position="944"/>
    </location>
</feature>
<dbReference type="InterPro" id="IPR036890">
    <property type="entry name" value="HATPase_C_sf"/>
</dbReference>
<dbReference type="InterPro" id="IPR002545">
    <property type="entry name" value="CheW-lke_dom"/>
</dbReference>
<feature type="modified residue" description="Phosphohistidine" evidence="9">
    <location>
        <position position="566"/>
    </location>
</feature>
<keyword evidence="16" id="KW-1185">Reference proteome</keyword>
<comment type="caution">
    <text evidence="15">The sequence shown here is derived from an EMBL/GenBank/DDBJ whole genome shotgun (WGS) entry which is preliminary data.</text>
</comment>
<dbReference type="CDD" id="cd00156">
    <property type="entry name" value="REC"/>
    <property type="match status" value="1"/>
</dbReference>
<dbReference type="Gene3D" id="3.30.565.10">
    <property type="entry name" value="Histidine kinase-like ATPase, C-terminal domain"/>
    <property type="match status" value="1"/>
</dbReference>
<dbReference type="SUPFAM" id="SSF55874">
    <property type="entry name" value="ATPase domain of HSP90 chaperone/DNA topoisomerase II/histidine kinase"/>
    <property type="match status" value="1"/>
</dbReference>
<keyword evidence="4 10" id="KW-0597">Phosphoprotein</keyword>
<feature type="region of interest" description="Disordered" evidence="11">
    <location>
        <begin position="285"/>
        <end position="324"/>
    </location>
</feature>
<evidence type="ECO:0000256" key="9">
    <source>
        <dbReference type="PROSITE-ProRule" id="PRU00110"/>
    </source>
</evidence>
<dbReference type="InterPro" id="IPR058661">
    <property type="entry name" value="FimL_2nd"/>
</dbReference>
<evidence type="ECO:0000256" key="1">
    <source>
        <dbReference type="ARBA" id="ARBA00000085"/>
    </source>
</evidence>
<dbReference type="InterPro" id="IPR051315">
    <property type="entry name" value="Bact_Chemotaxis_CheA"/>
</dbReference>
<evidence type="ECO:0000256" key="4">
    <source>
        <dbReference type="ARBA" id="ARBA00022553"/>
    </source>
</evidence>
<dbReference type="SMART" id="SM00448">
    <property type="entry name" value="REC"/>
    <property type="match status" value="1"/>
</dbReference>
<dbReference type="PROSITE" id="PS50894">
    <property type="entry name" value="HPT"/>
    <property type="match status" value="1"/>
</dbReference>
<dbReference type="AlphaFoldDB" id="A0A014NZ20"/>
<dbReference type="Proteomes" id="UP000020766">
    <property type="component" value="Unassembled WGS sequence"/>
</dbReference>
<evidence type="ECO:0000256" key="10">
    <source>
        <dbReference type="PROSITE-ProRule" id="PRU00169"/>
    </source>
</evidence>
<dbReference type="PROSITE" id="PS50109">
    <property type="entry name" value="HIS_KIN"/>
    <property type="match status" value="1"/>
</dbReference>
<evidence type="ECO:0000256" key="8">
    <source>
        <dbReference type="ARBA" id="ARBA00035100"/>
    </source>
</evidence>
<keyword evidence="7" id="KW-0902">Two-component regulatory system</keyword>
<evidence type="ECO:0000256" key="3">
    <source>
        <dbReference type="ARBA" id="ARBA00021495"/>
    </source>
</evidence>
<dbReference type="Pfam" id="PF00072">
    <property type="entry name" value="Response_reg"/>
    <property type="match status" value="1"/>
</dbReference>
<dbReference type="Gene3D" id="1.20.120.160">
    <property type="entry name" value="HPT domain"/>
    <property type="match status" value="1"/>
</dbReference>
<dbReference type="Pfam" id="PF26379">
    <property type="entry name" value="FimL_2nd"/>
    <property type="match status" value="1"/>
</dbReference>
<dbReference type="EMBL" id="JBOK01000020">
    <property type="protein sequence ID" value="EXU79155.1"/>
    <property type="molecule type" value="Genomic_DNA"/>
</dbReference>
<evidence type="ECO:0000256" key="2">
    <source>
        <dbReference type="ARBA" id="ARBA00012438"/>
    </source>
</evidence>
<evidence type="ECO:0000256" key="11">
    <source>
        <dbReference type="SAM" id="MobiDB-lite"/>
    </source>
</evidence>
<dbReference type="PATRIC" id="fig|1457173.3.peg.3020"/>
<dbReference type="GO" id="GO:0006935">
    <property type="term" value="P:chemotaxis"/>
    <property type="evidence" value="ECO:0007669"/>
    <property type="project" value="InterPro"/>
</dbReference>
<dbReference type="PRINTS" id="PR00344">
    <property type="entry name" value="BCTRLSENSOR"/>
</dbReference>
<dbReference type="SMART" id="SM00260">
    <property type="entry name" value="CheW"/>
    <property type="match status" value="1"/>
</dbReference>